<feature type="zinc finger region" description="CR-type" evidence="6">
    <location>
        <begin position="121"/>
        <end position="199"/>
    </location>
</feature>
<protein>
    <submittedName>
        <fullName evidence="9">TSA: Wollemia nobilis Ref_Wollemi_Transcript_29238_1816 transcribed RNA sequence</fullName>
    </submittedName>
</protein>
<evidence type="ECO:0000313" key="9">
    <source>
        <dbReference type="EMBL" id="JAG85279.1"/>
    </source>
</evidence>
<dbReference type="PANTHER" id="PTHR43096:SF52">
    <property type="entry name" value="DNAJ HOMOLOG 1, MITOCHONDRIAL-RELATED"/>
    <property type="match status" value="1"/>
</dbReference>
<dbReference type="PROSITE" id="PS50076">
    <property type="entry name" value="DNAJ_2"/>
    <property type="match status" value="1"/>
</dbReference>
<evidence type="ECO:0000256" key="2">
    <source>
        <dbReference type="ARBA" id="ARBA00022737"/>
    </source>
</evidence>
<organism evidence="9">
    <name type="scientific">Wollemia nobilis</name>
    <dbReference type="NCBI Taxonomy" id="56998"/>
    <lineage>
        <taxon>Eukaryota</taxon>
        <taxon>Viridiplantae</taxon>
        <taxon>Streptophyta</taxon>
        <taxon>Embryophyta</taxon>
        <taxon>Tracheophyta</taxon>
        <taxon>Spermatophyta</taxon>
        <taxon>Pinopsida</taxon>
        <taxon>Pinidae</taxon>
        <taxon>Conifers II</taxon>
        <taxon>Araucariales</taxon>
        <taxon>Araucariaceae</taxon>
        <taxon>Wollemia</taxon>
    </lineage>
</organism>
<dbReference type="Pfam" id="PF00226">
    <property type="entry name" value="DnaJ"/>
    <property type="match status" value="1"/>
</dbReference>
<accession>A0A0C9RPH4</accession>
<dbReference type="GO" id="GO:0005737">
    <property type="term" value="C:cytoplasm"/>
    <property type="evidence" value="ECO:0007669"/>
    <property type="project" value="TreeGrafter"/>
</dbReference>
<dbReference type="HAMAP" id="MF_01152">
    <property type="entry name" value="DnaJ"/>
    <property type="match status" value="1"/>
</dbReference>
<dbReference type="CDD" id="cd06257">
    <property type="entry name" value="DnaJ"/>
    <property type="match status" value="1"/>
</dbReference>
<dbReference type="FunFam" id="2.10.230.10:FF:000002">
    <property type="entry name" value="Molecular chaperone DnaJ"/>
    <property type="match status" value="1"/>
</dbReference>
<dbReference type="InterPro" id="IPR001623">
    <property type="entry name" value="DnaJ_domain"/>
</dbReference>
<dbReference type="GO" id="GO:0005524">
    <property type="term" value="F:ATP binding"/>
    <property type="evidence" value="ECO:0007669"/>
    <property type="project" value="InterPro"/>
</dbReference>
<keyword evidence="3 6" id="KW-0863">Zinc-finger</keyword>
<dbReference type="CDD" id="cd10747">
    <property type="entry name" value="DnaJ_C"/>
    <property type="match status" value="1"/>
</dbReference>
<dbReference type="EMBL" id="GCHU01029018">
    <property type="protein sequence ID" value="JAG85279.1"/>
    <property type="molecule type" value="Transcribed_RNA"/>
</dbReference>
<dbReference type="InterPro" id="IPR036869">
    <property type="entry name" value="J_dom_sf"/>
</dbReference>
<dbReference type="PRINTS" id="PR00625">
    <property type="entry name" value="JDOMAIN"/>
</dbReference>
<dbReference type="AlphaFoldDB" id="A0A0C9RPH4"/>
<keyword evidence="2" id="KW-0677">Repeat</keyword>
<dbReference type="GO" id="GO:0051082">
    <property type="term" value="F:unfolded protein binding"/>
    <property type="evidence" value="ECO:0007669"/>
    <property type="project" value="InterPro"/>
</dbReference>
<dbReference type="GO" id="GO:0008270">
    <property type="term" value="F:zinc ion binding"/>
    <property type="evidence" value="ECO:0007669"/>
    <property type="project" value="UniProtKB-KW"/>
</dbReference>
<reference evidence="9" key="1">
    <citation type="submission" date="2015-02" db="EMBL/GenBank/DDBJ databases">
        <title>A transcriptome of Wollemia nobilis - a relic of Gondwana.</title>
        <authorList>
            <person name="Chia J.Y."/>
            <person name="Leong Y.S."/>
            <person name="Abdul Karim S."/>
            <person name="Wan Azmi N."/>
            <person name="Hercus R."/>
            <person name="Croft L."/>
        </authorList>
    </citation>
    <scope>NUCLEOTIDE SEQUENCE</scope>
    <source>
        <strain evidence="9">MaeBrown</strain>
        <tissue evidence="9">Leaf</tissue>
    </source>
</reference>
<dbReference type="SUPFAM" id="SSF46565">
    <property type="entry name" value="Chaperone J-domain"/>
    <property type="match status" value="1"/>
</dbReference>
<dbReference type="InterPro" id="IPR008971">
    <property type="entry name" value="HSP40/DnaJ_pept-bd"/>
</dbReference>
<evidence type="ECO:0000256" key="1">
    <source>
        <dbReference type="ARBA" id="ARBA00022723"/>
    </source>
</evidence>
<keyword evidence="5" id="KW-0143">Chaperone</keyword>
<evidence type="ECO:0000256" key="3">
    <source>
        <dbReference type="ARBA" id="ARBA00022771"/>
    </source>
</evidence>
<dbReference type="InterPro" id="IPR018253">
    <property type="entry name" value="DnaJ_domain_CS"/>
</dbReference>
<dbReference type="Pfam" id="PF01556">
    <property type="entry name" value="DnaJ_C"/>
    <property type="match status" value="1"/>
</dbReference>
<dbReference type="SMART" id="SM00271">
    <property type="entry name" value="DnaJ"/>
    <property type="match status" value="1"/>
</dbReference>
<dbReference type="PANTHER" id="PTHR43096">
    <property type="entry name" value="DNAJ HOMOLOG 1, MITOCHONDRIAL-RELATED"/>
    <property type="match status" value="1"/>
</dbReference>
<dbReference type="PROSITE" id="PS51188">
    <property type="entry name" value="ZF_CR"/>
    <property type="match status" value="1"/>
</dbReference>
<evidence type="ECO:0000256" key="5">
    <source>
        <dbReference type="ARBA" id="ARBA00023186"/>
    </source>
</evidence>
<dbReference type="Gene3D" id="2.10.230.10">
    <property type="entry name" value="Heat shock protein DnaJ, cysteine-rich domain"/>
    <property type="match status" value="1"/>
</dbReference>
<dbReference type="CDD" id="cd10719">
    <property type="entry name" value="DnaJ_zf"/>
    <property type="match status" value="1"/>
</dbReference>
<keyword evidence="4 6" id="KW-0862">Zinc</keyword>
<name>A0A0C9RPH4_9CONI</name>
<dbReference type="GO" id="GO:0009408">
    <property type="term" value="P:response to heat"/>
    <property type="evidence" value="ECO:0007669"/>
    <property type="project" value="InterPro"/>
</dbReference>
<sequence length="351" mass="37787">MRWQKKYHPDVNKSDPEAEKRFQDIQRAYEVLKDDEKRALYDKVGPESFEQAAASGAPGGTGGAGFGGFGFGGFGGFGGFEDVFGGGGLDEALKNMFHQRSFGGQDVKHTLELAFMEAVQGCTKSFSIQTTLPCSACNGTGVPAGTKPETCTVCRGLGTISMQRGPFRMQATCGQCGGTGKHIKEFCKGCGGKKVVRGTKRVTVDIMPGVDNGETLRMIGYGGADPEGDRPGDLYVILKVHEDPIFRREGAHIHVDAVISFTQAILGGTIQVPTLSGDVVLKVREGTQHGQQVVLKGKGIKLRNSNQYGNQYIHFRVIIPMNLTQRQRMLIEEFAKEENSEDVKSAAGATG</sequence>
<dbReference type="InterPro" id="IPR012724">
    <property type="entry name" value="DnaJ"/>
</dbReference>
<dbReference type="SUPFAM" id="SSF57938">
    <property type="entry name" value="DnaJ/Hsp40 cysteine-rich domain"/>
    <property type="match status" value="1"/>
</dbReference>
<evidence type="ECO:0000259" key="7">
    <source>
        <dbReference type="PROSITE" id="PS50076"/>
    </source>
</evidence>
<evidence type="ECO:0000256" key="4">
    <source>
        <dbReference type="ARBA" id="ARBA00022833"/>
    </source>
</evidence>
<proteinExistence type="inferred from homology"/>
<dbReference type="Pfam" id="PF00684">
    <property type="entry name" value="DnaJ_CXXCXGXG"/>
    <property type="match status" value="1"/>
</dbReference>
<dbReference type="GO" id="GO:0031072">
    <property type="term" value="F:heat shock protein binding"/>
    <property type="evidence" value="ECO:0007669"/>
    <property type="project" value="InterPro"/>
</dbReference>
<dbReference type="Gene3D" id="1.10.287.110">
    <property type="entry name" value="DnaJ domain"/>
    <property type="match status" value="1"/>
</dbReference>
<dbReference type="InterPro" id="IPR002939">
    <property type="entry name" value="DnaJ_C"/>
</dbReference>
<evidence type="ECO:0000259" key="8">
    <source>
        <dbReference type="PROSITE" id="PS51188"/>
    </source>
</evidence>
<dbReference type="InterPro" id="IPR036410">
    <property type="entry name" value="HSP_DnaJ_Cys-rich_dom_sf"/>
</dbReference>
<dbReference type="InterPro" id="IPR001305">
    <property type="entry name" value="HSP_DnaJ_Cys-rich_dom"/>
</dbReference>
<evidence type="ECO:0000256" key="6">
    <source>
        <dbReference type="PROSITE-ProRule" id="PRU00546"/>
    </source>
</evidence>
<dbReference type="FunFam" id="2.60.260.20:FF:000005">
    <property type="entry name" value="Chaperone protein dnaJ 1, mitochondrial"/>
    <property type="match status" value="1"/>
</dbReference>
<dbReference type="PROSITE" id="PS00636">
    <property type="entry name" value="DNAJ_1"/>
    <property type="match status" value="1"/>
</dbReference>
<dbReference type="GO" id="GO:0042026">
    <property type="term" value="P:protein refolding"/>
    <property type="evidence" value="ECO:0007669"/>
    <property type="project" value="TreeGrafter"/>
</dbReference>
<keyword evidence="1 6" id="KW-0479">Metal-binding</keyword>
<dbReference type="Gene3D" id="2.60.260.20">
    <property type="entry name" value="Urease metallochaperone UreE, N-terminal domain"/>
    <property type="match status" value="2"/>
</dbReference>
<feature type="domain" description="J" evidence="7">
    <location>
        <begin position="1"/>
        <end position="45"/>
    </location>
</feature>
<feature type="domain" description="CR-type" evidence="8">
    <location>
        <begin position="121"/>
        <end position="199"/>
    </location>
</feature>
<dbReference type="SUPFAM" id="SSF49493">
    <property type="entry name" value="HSP40/DnaJ peptide-binding domain"/>
    <property type="match status" value="2"/>
</dbReference>